<organism evidence="2 3">
    <name type="scientific">Oryza meyeriana var. granulata</name>
    <dbReference type="NCBI Taxonomy" id="110450"/>
    <lineage>
        <taxon>Eukaryota</taxon>
        <taxon>Viridiplantae</taxon>
        <taxon>Streptophyta</taxon>
        <taxon>Embryophyta</taxon>
        <taxon>Tracheophyta</taxon>
        <taxon>Spermatophyta</taxon>
        <taxon>Magnoliopsida</taxon>
        <taxon>Liliopsida</taxon>
        <taxon>Poales</taxon>
        <taxon>Poaceae</taxon>
        <taxon>BOP clade</taxon>
        <taxon>Oryzoideae</taxon>
        <taxon>Oryzeae</taxon>
        <taxon>Oryzinae</taxon>
        <taxon>Oryza</taxon>
        <taxon>Oryza meyeriana</taxon>
    </lineage>
</organism>
<dbReference type="EMBL" id="SPHZ02000010">
    <property type="protein sequence ID" value="KAF0896313.1"/>
    <property type="molecule type" value="Genomic_DNA"/>
</dbReference>
<evidence type="ECO:0000313" key="2">
    <source>
        <dbReference type="EMBL" id="KAF0896313.1"/>
    </source>
</evidence>
<gene>
    <name evidence="2" type="ORF">E2562_021850</name>
</gene>
<name>A0A6G1C9N1_9ORYZ</name>
<dbReference type="AlphaFoldDB" id="A0A6G1C9N1"/>
<sequence>MSARHAHGGEHRGNEAATGEVRRLTHMCRATTAAGVFPNSYIRASASGCLARSVWVVRAAKGGSLGMGGISRAWLAIAGDGDRRDGAGTARQETDGSID</sequence>
<dbReference type="Proteomes" id="UP000479710">
    <property type="component" value="Unassembled WGS sequence"/>
</dbReference>
<comment type="caution">
    <text evidence="2">The sequence shown here is derived from an EMBL/GenBank/DDBJ whole genome shotgun (WGS) entry which is preliminary data.</text>
</comment>
<feature type="region of interest" description="Disordered" evidence="1">
    <location>
        <begin position="80"/>
        <end position="99"/>
    </location>
</feature>
<proteinExistence type="predicted"/>
<keyword evidence="3" id="KW-1185">Reference proteome</keyword>
<evidence type="ECO:0000256" key="1">
    <source>
        <dbReference type="SAM" id="MobiDB-lite"/>
    </source>
</evidence>
<protein>
    <submittedName>
        <fullName evidence="2">Uncharacterized protein</fullName>
    </submittedName>
</protein>
<evidence type="ECO:0000313" key="3">
    <source>
        <dbReference type="Proteomes" id="UP000479710"/>
    </source>
</evidence>
<reference evidence="2 3" key="1">
    <citation type="submission" date="2019-11" db="EMBL/GenBank/DDBJ databases">
        <title>Whole genome sequence of Oryza granulata.</title>
        <authorList>
            <person name="Li W."/>
        </authorList>
    </citation>
    <scope>NUCLEOTIDE SEQUENCE [LARGE SCALE GENOMIC DNA]</scope>
    <source>
        <strain evidence="3">cv. Menghai</strain>
        <tissue evidence="2">Leaf</tissue>
    </source>
</reference>
<accession>A0A6G1C9N1</accession>